<evidence type="ECO:0000256" key="2">
    <source>
        <dbReference type="ARBA" id="ARBA00002901"/>
    </source>
</evidence>
<dbReference type="SMART" id="SM00852">
    <property type="entry name" value="MoCF_biosynth"/>
    <property type="match status" value="1"/>
</dbReference>
<dbReference type="Proteomes" id="UP000246569">
    <property type="component" value="Unassembled WGS sequence"/>
</dbReference>
<dbReference type="InterPro" id="IPR036688">
    <property type="entry name" value="MoeA_C_domain_IV_sf"/>
</dbReference>
<sequence>MSDCDCAQAAPAMLDAERALERLLADVVPLSEIETLPLDAALGRVLARELYSPICLPPADNSAMDGYAVRCADVGDGPTWLPVSQRIAAGHQGSPLAAGSAARIFTGAAVPAGADAVVIQELCETDGERVCLRGPLRPGQNIRRAGEELDRGAHVLAAGSRLRAQELGLAASIGLATLPLLRRPRVAMLVTGDELIEPGEPLRPGCIYNANRSTLTALLRALGCEPIDIGVVADTRAATVEALRAAAEQADLIISSGGVSVGEEDHVKHAVQQLGRIDLWRVRIKPGKPLAWGRVGEVPFLGLPGNPVSMFVTFLLFARPLLRKLAGAREVANSRLRVRAGFDWPQPDRRPEYLRAQVEFGTELVATIPERQGSAMLSSACAANGLLCMPADTPVRAGDTLEFLPFAEFGQ</sequence>
<evidence type="ECO:0000313" key="14">
    <source>
        <dbReference type="Proteomes" id="UP000246569"/>
    </source>
</evidence>
<proteinExistence type="inferred from homology"/>
<dbReference type="Gene3D" id="3.90.105.10">
    <property type="entry name" value="Molybdopterin biosynthesis moea protein, domain 2"/>
    <property type="match status" value="1"/>
</dbReference>
<keyword evidence="9 11" id="KW-0501">Molybdenum cofactor biosynthesis</keyword>
<evidence type="ECO:0000256" key="10">
    <source>
        <dbReference type="ARBA" id="ARBA00047317"/>
    </source>
</evidence>
<dbReference type="InterPro" id="IPR036425">
    <property type="entry name" value="MoaB/Mog-like_dom_sf"/>
</dbReference>
<dbReference type="EMBL" id="QGTJ01000006">
    <property type="protein sequence ID" value="PWV61160.1"/>
    <property type="molecule type" value="Genomic_DNA"/>
</dbReference>
<dbReference type="InterPro" id="IPR001453">
    <property type="entry name" value="MoaB/Mog_dom"/>
</dbReference>
<comment type="caution">
    <text evidence="13">The sequence shown here is derived from an EMBL/GenBank/DDBJ whole genome shotgun (WGS) entry which is preliminary data.</text>
</comment>
<evidence type="ECO:0000313" key="13">
    <source>
        <dbReference type="EMBL" id="PWV61160.1"/>
    </source>
</evidence>
<dbReference type="InterPro" id="IPR005111">
    <property type="entry name" value="MoeA_C_domain_IV"/>
</dbReference>
<dbReference type="UniPathway" id="UPA00344"/>
<dbReference type="FunFam" id="3.40.980.10:FF:000004">
    <property type="entry name" value="Molybdopterin molybdenumtransferase"/>
    <property type="match status" value="1"/>
</dbReference>
<dbReference type="NCBIfam" id="TIGR00177">
    <property type="entry name" value="molyb_syn"/>
    <property type="match status" value="1"/>
</dbReference>
<evidence type="ECO:0000256" key="5">
    <source>
        <dbReference type="ARBA" id="ARBA00022505"/>
    </source>
</evidence>
<keyword evidence="6 11" id="KW-0808">Transferase</keyword>
<dbReference type="Gene3D" id="3.40.980.10">
    <property type="entry name" value="MoaB/Mog-like domain"/>
    <property type="match status" value="1"/>
</dbReference>
<dbReference type="NCBIfam" id="NF045515">
    <property type="entry name" value="Glp_gephyrin"/>
    <property type="match status" value="1"/>
</dbReference>
<comment type="pathway">
    <text evidence="3 11">Cofactor biosynthesis; molybdopterin biosynthesis.</text>
</comment>
<dbReference type="GO" id="GO:0006777">
    <property type="term" value="P:Mo-molybdopterin cofactor biosynthetic process"/>
    <property type="evidence" value="ECO:0007669"/>
    <property type="project" value="UniProtKB-UniRule"/>
</dbReference>
<dbReference type="EC" id="2.10.1.1" evidence="11"/>
<dbReference type="SUPFAM" id="SSF53218">
    <property type="entry name" value="Molybdenum cofactor biosynthesis proteins"/>
    <property type="match status" value="1"/>
</dbReference>
<protein>
    <recommendedName>
        <fullName evidence="11">Molybdopterin molybdenumtransferase</fullName>
        <ecNumber evidence="11">2.10.1.1</ecNumber>
    </recommendedName>
</protein>
<dbReference type="InterPro" id="IPR005110">
    <property type="entry name" value="MoeA_linker/N"/>
</dbReference>
<dbReference type="RefSeq" id="WP_246004637.1">
    <property type="nucleotide sequence ID" value="NZ_QGTJ01000006.1"/>
</dbReference>
<keyword evidence="8 11" id="KW-0460">Magnesium</keyword>
<dbReference type="InterPro" id="IPR038987">
    <property type="entry name" value="MoeA-like"/>
</dbReference>
<dbReference type="Gene3D" id="2.40.340.10">
    <property type="entry name" value="MoeA, C-terminal, domain IV"/>
    <property type="match status" value="1"/>
</dbReference>
<dbReference type="PANTHER" id="PTHR10192:SF5">
    <property type="entry name" value="GEPHYRIN"/>
    <property type="match status" value="1"/>
</dbReference>
<evidence type="ECO:0000256" key="3">
    <source>
        <dbReference type="ARBA" id="ARBA00005046"/>
    </source>
</evidence>
<accession>A0A317MU36</accession>
<dbReference type="Pfam" id="PF03453">
    <property type="entry name" value="MoeA_N"/>
    <property type="match status" value="1"/>
</dbReference>
<dbReference type="PANTHER" id="PTHR10192">
    <property type="entry name" value="MOLYBDOPTERIN BIOSYNTHESIS PROTEIN"/>
    <property type="match status" value="1"/>
</dbReference>
<comment type="catalytic activity">
    <reaction evidence="10">
        <text>adenylyl-molybdopterin + molybdate = Mo-molybdopterin + AMP + H(+)</text>
        <dbReference type="Rhea" id="RHEA:35047"/>
        <dbReference type="ChEBI" id="CHEBI:15378"/>
        <dbReference type="ChEBI" id="CHEBI:36264"/>
        <dbReference type="ChEBI" id="CHEBI:62727"/>
        <dbReference type="ChEBI" id="CHEBI:71302"/>
        <dbReference type="ChEBI" id="CHEBI:456215"/>
        <dbReference type="EC" id="2.10.1.1"/>
    </reaction>
</comment>
<dbReference type="Gene3D" id="2.170.190.11">
    <property type="entry name" value="Molybdopterin biosynthesis moea protein, domain 3"/>
    <property type="match status" value="1"/>
</dbReference>
<dbReference type="GO" id="GO:0046872">
    <property type="term" value="F:metal ion binding"/>
    <property type="evidence" value="ECO:0007669"/>
    <property type="project" value="UniProtKB-UniRule"/>
</dbReference>
<gene>
    <name evidence="13" type="ORF">C7443_106174</name>
</gene>
<organism evidence="13 14">
    <name type="scientific">Plasticicumulans acidivorans</name>
    <dbReference type="NCBI Taxonomy" id="886464"/>
    <lineage>
        <taxon>Bacteria</taxon>
        <taxon>Pseudomonadati</taxon>
        <taxon>Pseudomonadota</taxon>
        <taxon>Gammaproteobacteria</taxon>
        <taxon>Candidatus Competibacteraceae</taxon>
        <taxon>Plasticicumulans</taxon>
    </lineage>
</organism>
<evidence type="ECO:0000256" key="11">
    <source>
        <dbReference type="RuleBase" id="RU365090"/>
    </source>
</evidence>
<dbReference type="GO" id="GO:0061599">
    <property type="term" value="F:molybdopterin molybdotransferase activity"/>
    <property type="evidence" value="ECO:0007669"/>
    <property type="project" value="UniProtKB-UniRule"/>
</dbReference>
<feature type="domain" description="MoaB/Mog" evidence="12">
    <location>
        <begin position="187"/>
        <end position="324"/>
    </location>
</feature>
<name>A0A317MU36_9GAMM</name>
<evidence type="ECO:0000256" key="7">
    <source>
        <dbReference type="ARBA" id="ARBA00022723"/>
    </source>
</evidence>
<evidence type="ECO:0000256" key="6">
    <source>
        <dbReference type="ARBA" id="ARBA00022679"/>
    </source>
</evidence>
<reference evidence="13 14" key="1">
    <citation type="submission" date="2018-05" db="EMBL/GenBank/DDBJ databases">
        <title>Genomic Encyclopedia of Type Strains, Phase IV (KMG-IV): sequencing the most valuable type-strain genomes for metagenomic binning, comparative biology and taxonomic classification.</title>
        <authorList>
            <person name="Goeker M."/>
        </authorList>
    </citation>
    <scope>NUCLEOTIDE SEQUENCE [LARGE SCALE GENOMIC DNA]</scope>
    <source>
        <strain evidence="13 14">DSM 23606</strain>
    </source>
</reference>
<evidence type="ECO:0000256" key="9">
    <source>
        <dbReference type="ARBA" id="ARBA00023150"/>
    </source>
</evidence>
<evidence type="ECO:0000256" key="1">
    <source>
        <dbReference type="ARBA" id="ARBA00001946"/>
    </source>
</evidence>
<dbReference type="AlphaFoldDB" id="A0A317MU36"/>
<dbReference type="SUPFAM" id="SSF63882">
    <property type="entry name" value="MoeA N-terminal region -like"/>
    <property type="match status" value="1"/>
</dbReference>
<dbReference type="CDD" id="cd00887">
    <property type="entry name" value="MoeA"/>
    <property type="match status" value="1"/>
</dbReference>
<dbReference type="InterPro" id="IPR036135">
    <property type="entry name" value="MoeA_linker/N_sf"/>
</dbReference>
<evidence type="ECO:0000256" key="8">
    <source>
        <dbReference type="ARBA" id="ARBA00022842"/>
    </source>
</evidence>
<dbReference type="SUPFAM" id="SSF63867">
    <property type="entry name" value="MoeA C-terminal domain-like"/>
    <property type="match status" value="1"/>
</dbReference>
<comment type="function">
    <text evidence="2 11">Catalyzes the insertion of molybdate into adenylated molybdopterin with the concomitant release of AMP.</text>
</comment>
<dbReference type="GO" id="GO:0005829">
    <property type="term" value="C:cytosol"/>
    <property type="evidence" value="ECO:0007669"/>
    <property type="project" value="TreeGrafter"/>
</dbReference>
<keyword evidence="7 11" id="KW-0479">Metal-binding</keyword>
<comment type="similarity">
    <text evidence="4 11">Belongs to the MoeA family.</text>
</comment>
<dbReference type="Pfam" id="PF03454">
    <property type="entry name" value="MoeA_C"/>
    <property type="match status" value="1"/>
</dbReference>
<keyword evidence="14" id="KW-1185">Reference proteome</keyword>
<comment type="cofactor">
    <cofactor evidence="1 11">
        <name>Mg(2+)</name>
        <dbReference type="ChEBI" id="CHEBI:18420"/>
    </cofactor>
</comment>
<evidence type="ECO:0000259" key="12">
    <source>
        <dbReference type="SMART" id="SM00852"/>
    </source>
</evidence>
<keyword evidence="5 11" id="KW-0500">Molybdenum</keyword>
<dbReference type="Pfam" id="PF00994">
    <property type="entry name" value="MoCF_biosynth"/>
    <property type="match status" value="1"/>
</dbReference>
<evidence type="ECO:0000256" key="4">
    <source>
        <dbReference type="ARBA" id="ARBA00010763"/>
    </source>
</evidence>